<evidence type="ECO:0000313" key="1">
    <source>
        <dbReference type="EMBL" id="KAJ2971490.1"/>
    </source>
</evidence>
<gene>
    <name evidence="1" type="ORF">NUW54_g12497</name>
</gene>
<proteinExistence type="predicted"/>
<comment type="caution">
    <text evidence="1">The sequence shown here is derived from an EMBL/GenBank/DDBJ whole genome shotgun (WGS) entry which is preliminary data.</text>
</comment>
<protein>
    <submittedName>
        <fullName evidence="1">Uncharacterized protein</fullName>
    </submittedName>
</protein>
<organism evidence="1 2">
    <name type="scientific">Trametes sanguinea</name>
    <dbReference type="NCBI Taxonomy" id="158606"/>
    <lineage>
        <taxon>Eukaryota</taxon>
        <taxon>Fungi</taxon>
        <taxon>Dikarya</taxon>
        <taxon>Basidiomycota</taxon>
        <taxon>Agaricomycotina</taxon>
        <taxon>Agaricomycetes</taxon>
        <taxon>Polyporales</taxon>
        <taxon>Polyporaceae</taxon>
        <taxon>Trametes</taxon>
    </lineage>
</organism>
<sequence>MSLSVASCQHAPSALSLSCPPSPLSTSPHLSSPSRRLQPSQGNQTSSMAPKTRMIHQNLLDYDFDTIAMQEDVLESKLSKDFFDDFFTGLPSPRIVGRPPRSTSRTGLLRVLRSL</sequence>
<keyword evidence="2" id="KW-1185">Reference proteome</keyword>
<reference evidence="1" key="1">
    <citation type="submission" date="2022-08" db="EMBL/GenBank/DDBJ databases">
        <title>Genome Sequence of Pycnoporus sanguineus.</title>
        <authorList>
            <person name="Buettner E."/>
        </authorList>
    </citation>
    <scope>NUCLEOTIDE SEQUENCE</scope>
    <source>
        <strain evidence="1">CG-C14</strain>
    </source>
</reference>
<evidence type="ECO:0000313" key="2">
    <source>
        <dbReference type="Proteomes" id="UP001144978"/>
    </source>
</evidence>
<name>A0ACC1MWW7_9APHY</name>
<dbReference type="Proteomes" id="UP001144978">
    <property type="component" value="Unassembled WGS sequence"/>
</dbReference>
<accession>A0ACC1MWW7</accession>
<dbReference type="EMBL" id="JANSHE010005342">
    <property type="protein sequence ID" value="KAJ2971490.1"/>
    <property type="molecule type" value="Genomic_DNA"/>
</dbReference>